<keyword evidence="1" id="KW-0812">Transmembrane</keyword>
<evidence type="ECO:0000313" key="2">
    <source>
        <dbReference type="EMBL" id="AYL94581.1"/>
    </source>
</evidence>
<gene>
    <name evidence="2" type="ORF">HYN43_004380</name>
</gene>
<evidence type="ECO:0000313" key="3">
    <source>
        <dbReference type="Proteomes" id="UP000270046"/>
    </source>
</evidence>
<dbReference type="RefSeq" id="WP_119408296.1">
    <property type="nucleotide sequence ID" value="NZ_CP032869.1"/>
</dbReference>
<evidence type="ECO:0000256" key="1">
    <source>
        <dbReference type="SAM" id="Phobius"/>
    </source>
</evidence>
<dbReference type="AlphaFoldDB" id="A0A494VLT9"/>
<protein>
    <recommendedName>
        <fullName evidence="4">DUF2270 domain-containing protein</fullName>
    </recommendedName>
</protein>
<feature type="transmembrane region" description="Helical" evidence="1">
    <location>
        <begin position="133"/>
        <end position="155"/>
    </location>
</feature>
<name>A0A494VLT9_9SPHI</name>
<feature type="transmembrane region" description="Helical" evidence="1">
    <location>
        <begin position="58"/>
        <end position="79"/>
    </location>
</feature>
<keyword evidence="1" id="KW-0472">Membrane</keyword>
<dbReference type="Proteomes" id="UP000270046">
    <property type="component" value="Chromosome"/>
</dbReference>
<keyword evidence="1" id="KW-1133">Transmembrane helix</keyword>
<accession>A0A494VLT9</accession>
<organism evidence="2 3">
    <name type="scientific">Mucilaginibacter celer</name>
    <dbReference type="NCBI Taxonomy" id="2305508"/>
    <lineage>
        <taxon>Bacteria</taxon>
        <taxon>Pseudomonadati</taxon>
        <taxon>Bacteroidota</taxon>
        <taxon>Sphingobacteriia</taxon>
        <taxon>Sphingobacteriales</taxon>
        <taxon>Sphingobacteriaceae</taxon>
        <taxon>Mucilaginibacter</taxon>
    </lineage>
</organism>
<evidence type="ECO:0008006" key="4">
    <source>
        <dbReference type="Google" id="ProtNLM"/>
    </source>
</evidence>
<dbReference type="KEGG" id="muh:HYN43_004380"/>
<keyword evidence="3" id="KW-1185">Reference proteome</keyword>
<proteinExistence type="predicted"/>
<dbReference type="EMBL" id="CP032869">
    <property type="protein sequence ID" value="AYL94581.1"/>
    <property type="molecule type" value="Genomic_DNA"/>
</dbReference>
<reference evidence="2 3" key="1">
    <citation type="submission" date="2018-10" db="EMBL/GenBank/DDBJ databases">
        <title>Genome sequencing of Mucilaginibacter sp. HYN0043.</title>
        <authorList>
            <person name="Kim M."/>
            <person name="Yi H."/>
        </authorList>
    </citation>
    <scope>NUCLEOTIDE SEQUENCE [LARGE SCALE GENOMIC DNA]</scope>
    <source>
        <strain evidence="2 3">HYN0043</strain>
    </source>
</reference>
<sequence>MPTPDLTNIETLLKEEYFHLQNTIESFDSKSITIKAWSISGSLVVMGAGFTDKGSNELFLVASFASLLFWYIEGIWKAFQQSFYDRVYTIEDHFNAEIKKPIQPLQLSHFWSKRWHGKYKKGTFKVLFWPHVMLPHVFVFLGGIAIYLLATYHIINLRANI</sequence>
<dbReference type="OrthoDB" id="328338at2"/>